<feature type="non-terminal residue" evidence="2">
    <location>
        <position position="1"/>
    </location>
</feature>
<evidence type="ECO:0000256" key="1">
    <source>
        <dbReference type="SAM" id="SignalP"/>
    </source>
</evidence>
<evidence type="ECO:0000313" key="2">
    <source>
        <dbReference type="EMBL" id="JAS74172.1"/>
    </source>
</evidence>
<accession>A0A1B6HHJ5</accession>
<protein>
    <submittedName>
        <fullName evidence="2">Uncharacterized protein</fullName>
    </submittedName>
</protein>
<gene>
    <name evidence="2" type="ORF">g.18161</name>
</gene>
<name>A0A1B6HHJ5_9HEMI</name>
<proteinExistence type="predicted"/>
<organism evidence="2">
    <name type="scientific">Homalodisca liturata</name>
    <dbReference type="NCBI Taxonomy" id="320908"/>
    <lineage>
        <taxon>Eukaryota</taxon>
        <taxon>Metazoa</taxon>
        <taxon>Ecdysozoa</taxon>
        <taxon>Arthropoda</taxon>
        <taxon>Hexapoda</taxon>
        <taxon>Insecta</taxon>
        <taxon>Pterygota</taxon>
        <taxon>Neoptera</taxon>
        <taxon>Paraneoptera</taxon>
        <taxon>Hemiptera</taxon>
        <taxon>Auchenorrhyncha</taxon>
        <taxon>Membracoidea</taxon>
        <taxon>Cicadellidae</taxon>
        <taxon>Cicadellinae</taxon>
        <taxon>Proconiini</taxon>
        <taxon>Homalodisca</taxon>
    </lineage>
</organism>
<dbReference type="EMBL" id="GECU01033534">
    <property type="protein sequence ID" value="JAS74172.1"/>
    <property type="molecule type" value="Transcribed_RNA"/>
</dbReference>
<sequence>RNCQSINFELPICYIKSENYIRPKHIQGKMSSALTAMFLLLFSFVSCDPQTVQDVGPTPEFQVLREGEVYYCCDLGMNRELPAVYCYEGSPWGIFHIWRTVSILMDLPAEQY</sequence>
<keyword evidence="1" id="KW-0732">Signal</keyword>
<dbReference type="AlphaFoldDB" id="A0A1B6HHJ5"/>
<feature type="chain" id="PRO_5008584402" evidence="1">
    <location>
        <begin position="48"/>
        <end position="112"/>
    </location>
</feature>
<feature type="signal peptide" evidence="1">
    <location>
        <begin position="1"/>
        <end position="47"/>
    </location>
</feature>
<feature type="non-terminal residue" evidence="2">
    <location>
        <position position="112"/>
    </location>
</feature>
<reference evidence="2" key="1">
    <citation type="submission" date="2015-11" db="EMBL/GenBank/DDBJ databases">
        <title>De novo transcriptome assembly of four potential Pierce s Disease insect vectors from Arizona vineyards.</title>
        <authorList>
            <person name="Tassone E.E."/>
        </authorList>
    </citation>
    <scope>NUCLEOTIDE SEQUENCE</scope>
</reference>